<feature type="region of interest" description="Disordered" evidence="1">
    <location>
        <begin position="66"/>
        <end position="93"/>
    </location>
</feature>
<dbReference type="KEGG" id="dosa:Os06g0122001"/>
<evidence type="ECO:0000256" key="1">
    <source>
        <dbReference type="SAM" id="MobiDB-lite"/>
    </source>
</evidence>
<accession>C7J404</accession>
<evidence type="ECO:0000313" key="2">
    <source>
        <dbReference type="EMBL" id="BAH93303.1"/>
    </source>
</evidence>
<evidence type="ECO:0000313" key="3">
    <source>
        <dbReference type="Proteomes" id="UP000000763"/>
    </source>
</evidence>
<protein>
    <submittedName>
        <fullName evidence="2">Os06g0122001 protein</fullName>
    </submittedName>
</protein>
<reference evidence="3" key="2">
    <citation type="journal article" date="2008" name="Nucleic Acids Res.">
        <title>The rice annotation project database (RAP-DB): 2008 update.</title>
        <authorList>
            <consortium name="The rice annotation project (RAP)"/>
        </authorList>
    </citation>
    <scope>GENOME REANNOTATION</scope>
    <source>
        <strain evidence="3">cv. Nipponbare</strain>
    </source>
</reference>
<dbReference type="EMBL" id="AP008212">
    <property type="protein sequence ID" value="BAH93303.1"/>
    <property type="molecule type" value="Genomic_DNA"/>
</dbReference>
<gene>
    <name evidence="2" type="ordered locus">Os06g0122001</name>
</gene>
<organism evidence="2 3">
    <name type="scientific">Oryza sativa subsp. japonica</name>
    <name type="common">Rice</name>
    <dbReference type="NCBI Taxonomy" id="39947"/>
    <lineage>
        <taxon>Eukaryota</taxon>
        <taxon>Viridiplantae</taxon>
        <taxon>Streptophyta</taxon>
        <taxon>Embryophyta</taxon>
        <taxon>Tracheophyta</taxon>
        <taxon>Spermatophyta</taxon>
        <taxon>Magnoliopsida</taxon>
        <taxon>Liliopsida</taxon>
        <taxon>Poales</taxon>
        <taxon>Poaceae</taxon>
        <taxon>BOP clade</taxon>
        <taxon>Oryzoideae</taxon>
        <taxon>Oryzeae</taxon>
        <taxon>Oryzinae</taxon>
        <taxon>Oryza</taxon>
        <taxon>Oryza sativa</taxon>
    </lineage>
</organism>
<dbReference type="AlphaFoldDB" id="C7J404"/>
<reference evidence="2 3" key="1">
    <citation type="journal article" date="2005" name="Nature">
        <title>The map-based sequence of the rice genome.</title>
        <authorList>
            <consortium name="International rice genome sequencing project (IRGSP)"/>
            <person name="Matsumoto T."/>
            <person name="Wu J."/>
            <person name="Kanamori H."/>
            <person name="Katayose Y."/>
            <person name="Fujisawa M."/>
            <person name="Namiki N."/>
            <person name="Mizuno H."/>
            <person name="Yamamoto K."/>
            <person name="Antonio B.A."/>
            <person name="Baba T."/>
            <person name="Sakata K."/>
            <person name="Nagamura Y."/>
            <person name="Aoki H."/>
            <person name="Arikawa K."/>
            <person name="Arita K."/>
            <person name="Bito T."/>
            <person name="Chiden Y."/>
            <person name="Fujitsuka N."/>
            <person name="Fukunaka R."/>
            <person name="Hamada M."/>
            <person name="Harada C."/>
            <person name="Hayashi A."/>
            <person name="Hijishita S."/>
            <person name="Honda M."/>
            <person name="Hosokawa S."/>
            <person name="Ichikawa Y."/>
            <person name="Idonuma A."/>
            <person name="Iijima M."/>
            <person name="Ikeda M."/>
            <person name="Ikeno M."/>
            <person name="Ito K."/>
            <person name="Ito S."/>
            <person name="Ito T."/>
            <person name="Ito Y."/>
            <person name="Ito Y."/>
            <person name="Iwabuchi A."/>
            <person name="Kamiya K."/>
            <person name="Karasawa W."/>
            <person name="Kurita K."/>
            <person name="Katagiri S."/>
            <person name="Kikuta A."/>
            <person name="Kobayashi H."/>
            <person name="Kobayashi N."/>
            <person name="Machita K."/>
            <person name="Maehara T."/>
            <person name="Masukawa M."/>
            <person name="Mizubayashi T."/>
            <person name="Mukai Y."/>
            <person name="Nagasaki H."/>
            <person name="Nagata Y."/>
            <person name="Naito S."/>
            <person name="Nakashima M."/>
            <person name="Nakama Y."/>
            <person name="Nakamichi Y."/>
            <person name="Nakamura M."/>
            <person name="Meguro A."/>
            <person name="Negishi M."/>
            <person name="Ohta I."/>
            <person name="Ohta T."/>
            <person name="Okamoto M."/>
            <person name="Ono N."/>
            <person name="Saji S."/>
            <person name="Sakaguchi M."/>
            <person name="Sakai K."/>
            <person name="Shibata M."/>
            <person name="Shimokawa T."/>
            <person name="Song J."/>
            <person name="Takazaki Y."/>
            <person name="Terasawa K."/>
            <person name="Tsugane M."/>
            <person name="Tsuji K."/>
            <person name="Ueda S."/>
            <person name="Waki K."/>
            <person name="Yamagata H."/>
            <person name="Yamamoto M."/>
            <person name="Yamamoto S."/>
            <person name="Yamane H."/>
            <person name="Yoshiki S."/>
            <person name="Yoshihara R."/>
            <person name="Yukawa K."/>
            <person name="Zhong H."/>
            <person name="Yano M."/>
            <person name="Yuan Q."/>
            <person name="Ouyang S."/>
            <person name="Liu J."/>
            <person name="Jones K.M."/>
            <person name="Gansberger K."/>
            <person name="Moffat K."/>
            <person name="Hill J."/>
            <person name="Bera J."/>
            <person name="Fadrosh D."/>
            <person name="Jin S."/>
            <person name="Johri S."/>
            <person name="Kim M."/>
            <person name="Overton L."/>
            <person name="Reardon M."/>
            <person name="Tsitrin T."/>
            <person name="Vuong H."/>
            <person name="Weaver B."/>
            <person name="Ciecko A."/>
            <person name="Tallon L."/>
            <person name="Jackson J."/>
            <person name="Pai G."/>
            <person name="Aken S.V."/>
            <person name="Utterback T."/>
            <person name="Reidmuller S."/>
            <person name="Feldblyum T."/>
            <person name="Hsiao J."/>
            <person name="Zismann V."/>
            <person name="Iobst S."/>
            <person name="de Vazeille A.R."/>
            <person name="Buell C.R."/>
            <person name="Ying K."/>
            <person name="Li Y."/>
            <person name="Lu T."/>
            <person name="Huang Y."/>
            <person name="Zhao Q."/>
            <person name="Feng Q."/>
            <person name="Zhang L."/>
            <person name="Zhu J."/>
            <person name="Weng Q."/>
            <person name="Mu J."/>
            <person name="Lu Y."/>
            <person name="Fan D."/>
            <person name="Liu Y."/>
            <person name="Guan J."/>
            <person name="Zhang Y."/>
            <person name="Yu S."/>
            <person name="Liu X."/>
            <person name="Zhang Y."/>
            <person name="Hong G."/>
            <person name="Han B."/>
            <person name="Choisne N."/>
            <person name="Demange N."/>
            <person name="Orjeda G."/>
            <person name="Samain S."/>
            <person name="Cattolico L."/>
            <person name="Pelletier E."/>
            <person name="Couloux A."/>
            <person name="Segurens B."/>
            <person name="Wincker P."/>
            <person name="D'Hont A."/>
            <person name="Scarpelli C."/>
            <person name="Weissenbach J."/>
            <person name="Salanoubat M."/>
            <person name="Quetier F."/>
            <person name="Yu Y."/>
            <person name="Kim H.R."/>
            <person name="Rambo T."/>
            <person name="Currie J."/>
            <person name="Collura K."/>
            <person name="Luo M."/>
            <person name="Yang T."/>
            <person name="Ammiraju J.S.S."/>
            <person name="Engler F."/>
            <person name="Soderlund C."/>
            <person name="Wing R.A."/>
            <person name="Palmer L.E."/>
            <person name="de la Bastide M."/>
            <person name="Spiegel L."/>
            <person name="Nascimento L."/>
            <person name="Zutavern T."/>
            <person name="O'Shaughnessy A."/>
            <person name="Dike S."/>
            <person name="Dedhia N."/>
            <person name="Preston R."/>
            <person name="Balija V."/>
            <person name="McCombie W.R."/>
            <person name="Chow T."/>
            <person name="Chen H."/>
            <person name="Chung M."/>
            <person name="Chen C."/>
            <person name="Shaw J."/>
            <person name="Wu H."/>
            <person name="Hsiao K."/>
            <person name="Chao Y."/>
            <person name="Chu M."/>
            <person name="Cheng C."/>
            <person name="Hour A."/>
            <person name="Lee P."/>
            <person name="Lin S."/>
            <person name="Lin Y."/>
            <person name="Liou J."/>
            <person name="Liu S."/>
            <person name="Hsing Y."/>
            <person name="Raghuvanshi S."/>
            <person name="Mohanty A."/>
            <person name="Bharti A.K."/>
            <person name="Gaur A."/>
            <person name="Gupta V."/>
            <person name="Kumar D."/>
            <person name="Ravi V."/>
            <person name="Vij S."/>
            <person name="Kapur A."/>
            <person name="Khurana P."/>
            <person name="Khurana P."/>
            <person name="Khurana J.P."/>
            <person name="Tyagi A.K."/>
            <person name="Gaikwad K."/>
            <person name="Singh A."/>
            <person name="Dalal V."/>
            <person name="Srivastava S."/>
            <person name="Dixit A."/>
            <person name="Pal A.K."/>
            <person name="Ghazi I.A."/>
            <person name="Yadav M."/>
            <person name="Pandit A."/>
            <person name="Bhargava A."/>
            <person name="Sureshbabu K."/>
            <person name="Batra K."/>
            <person name="Sharma T.R."/>
            <person name="Mohapatra T."/>
            <person name="Singh N.K."/>
            <person name="Messing J."/>
            <person name="Nelson A.B."/>
            <person name="Fuks G."/>
            <person name="Kavchok S."/>
            <person name="Keizer G."/>
            <person name="Linton E."/>
            <person name="Llaca V."/>
            <person name="Song R."/>
            <person name="Tanyolac B."/>
            <person name="Young S."/>
            <person name="Ho-Il K."/>
            <person name="Hahn J.H."/>
            <person name="Sangsakoo G."/>
            <person name="Vanavichit A."/>
            <person name="de Mattos Luiz.A.T."/>
            <person name="Zimmer P.D."/>
            <person name="Malone G."/>
            <person name="Dellagostin O."/>
            <person name="de Oliveira A.C."/>
            <person name="Bevan M."/>
            <person name="Bancroft I."/>
            <person name="Minx P."/>
            <person name="Cordum H."/>
            <person name="Wilson R."/>
            <person name="Cheng Z."/>
            <person name="Jin W."/>
            <person name="Jiang J."/>
            <person name="Leong S.A."/>
            <person name="Iwama H."/>
            <person name="Gojobori T."/>
            <person name="Itoh T."/>
            <person name="Niimura Y."/>
            <person name="Fujii Y."/>
            <person name="Habara T."/>
            <person name="Sakai H."/>
            <person name="Sato Y."/>
            <person name="Wilson G."/>
            <person name="Kumar K."/>
            <person name="McCouch S."/>
            <person name="Juretic N."/>
            <person name="Hoen D."/>
            <person name="Wright S."/>
            <person name="Bruskiewich R."/>
            <person name="Bureau T."/>
            <person name="Miyao A."/>
            <person name="Hirochika H."/>
            <person name="Nishikawa T."/>
            <person name="Kadowaki K."/>
            <person name="Sugiura M."/>
            <person name="Burr B."/>
            <person name="Sasaki T."/>
        </authorList>
    </citation>
    <scope>NUCLEOTIDE SEQUENCE [LARGE SCALE GENOMIC DNA]</scope>
    <source>
        <strain evidence="3">cv. Nipponbare</strain>
    </source>
</reference>
<name>C7J404_ORYSJ</name>
<proteinExistence type="predicted"/>
<feature type="region of interest" description="Disordered" evidence="1">
    <location>
        <begin position="29"/>
        <end position="48"/>
    </location>
</feature>
<sequence length="93" mass="9656">MALRNASRSALYAVGGSCVMITLESITAPPANTTGGTFSRRPPTSMPLRRTRYSVGMMLGLRTSGVLANLPAPPPSAGPPSERKPEELGSGTQ</sequence>
<dbReference type="Proteomes" id="UP000000763">
    <property type="component" value="Chromosome 6"/>
</dbReference>